<accession>A0ABS7TGH5</accession>
<evidence type="ECO:0000256" key="3">
    <source>
        <dbReference type="ARBA" id="ARBA00023082"/>
    </source>
</evidence>
<keyword evidence="5 6" id="KW-0804">Transcription</keyword>
<evidence type="ECO:0000313" key="11">
    <source>
        <dbReference type="Proteomes" id="UP001430290"/>
    </source>
</evidence>
<comment type="subcellular location">
    <subcellularLocation>
        <location evidence="6">Cytoplasm</location>
    </subcellularLocation>
</comment>
<dbReference type="InterPro" id="IPR013324">
    <property type="entry name" value="RNA_pol_sigma_r3/r4-like"/>
</dbReference>
<dbReference type="InterPro" id="IPR014284">
    <property type="entry name" value="RNA_pol_sigma-70_dom"/>
</dbReference>
<evidence type="ECO:0000256" key="2">
    <source>
        <dbReference type="ARBA" id="ARBA00023015"/>
    </source>
</evidence>
<protein>
    <recommendedName>
        <fullName evidence="6">RNA polymerase sigma factor RpoD</fullName>
    </recommendedName>
    <alternativeName>
        <fullName evidence="6">Sigma-70</fullName>
    </alternativeName>
</protein>
<evidence type="ECO:0000259" key="9">
    <source>
        <dbReference type="PROSITE" id="PS00716"/>
    </source>
</evidence>
<sequence length="615" mass="69253">MANERQTAPQSDIKILISKGLEQGYLTYAEVNDHLPDDMVDPEQIEDIIGMINGMGIEVHEAAPDVETMLLAGQQVGGREVDETAAEEAAAALTSLDAEGGRTTDPVRMYMREMGTVDLLTREGEIAIAKRIEEGLSQMNAALASFPLSPQMLLEDYALHKAGKKRLAEIVVGFNDGEPEPEVVPVVDEADTEIDEDEDTADGEADEPAPTGPDPAEVAARMEVMAAAHARFLKAVAKGGPESKPALKAREEMAEVFVTFKLPLPLTDVLVKQLRDVVNQVKEHERRILDMATRVAKMPRKDFIKAWEGNQTNLEWVDELLKRKQKWGSALRDVREKIISEQEATIQIEKTMQVTLVDLKEINRALSYGEAKARKAKKEMVEANLRLVISIAKKYTNRGLQFLDLIQEGNIGLMKAVDKFEHRRGFKFSTYATWWIRQAITRSIADQARTIRIPVHMIETINKLNRISRQMLQQYGREATPEELAKEMDMPEDKIRKVMKIAKEPISMETPIGDDEDSHLGDFIEDTNVMSPVEATTDINLIETVRDVLAGLTPREAKVLRMRFGIDMNTDHTLEEVGKQFDVTRERIRQIEAKALRKLRHPSRSETLRSFLDID</sequence>
<dbReference type="Pfam" id="PF04546">
    <property type="entry name" value="Sigma70_ner"/>
    <property type="match status" value="1"/>
</dbReference>
<comment type="similarity">
    <text evidence="6">Belongs to the sigma-70 factor family. RpoD/SigA subfamily.</text>
</comment>
<dbReference type="Pfam" id="PF04539">
    <property type="entry name" value="Sigma70_r3"/>
    <property type="match status" value="1"/>
</dbReference>
<dbReference type="SUPFAM" id="SSF88946">
    <property type="entry name" value="Sigma2 domain of RNA polymerase sigma factors"/>
    <property type="match status" value="1"/>
</dbReference>
<comment type="caution">
    <text evidence="10">The sequence shown here is derived from an EMBL/GenBank/DDBJ whole genome shotgun (WGS) entry which is preliminary data.</text>
</comment>
<gene>
    <name evidence="6 10" type="primary">rpoD</name>
    <name evidence="10" type="ORF">K7B09_11455</name>
</gene>
<dbReference type="PROSITE" id="PS00715">
    <property type="entry name" value="SIGMA70_1"/>
    <property type="match status" value="1"/>
</dbReference>
<dbReference type="PRINTS" id="PR00046">
    <property type="entry name" value="SIGMA70FCT"/>
</dbReference>
<evidence type="ECO:0000259" key="8">
    <source>
        <dbReference type="PROSITE" id="PS00715"/>
    </source>
</evidence>
<feature type="compositionally biased region" description="Acidic residues" evidence="7">
    <location>
        <begin position="190"/>
        <end position="207"/>
    </location>
</feature>
<proteinExistence type="inferred from homology"/>
<dbReference type="InterPro" id="IPR013325">
    <property type="entry name" value="RNA_pol_sigma_r2"/>
</dbReference>
<dbReference type="InterPro" id="IPR009042">
    <property type="entry name" value="RNA_pol_sigma70_r1_2"/>
</dbReference>
<dbReference type="NCBIfam" id="TIGR02937">
    <property type="entry name" value="sigma70-ECF"/>
    <property type="match status" value="1"/>
</dbReference>
<evidence type="ECO:0000256" key="4">
    <source>
        <dbReference type="ARBA" id="ARBA00023125"/>
    </source>
</evidence>
<dbReference type="HAMAP" id="MF_00963">
    <property type="entry name" value="Sigma70_RpoD_SigA"/>
    <property type="match status" value="1"/>
</dbReference>
<dbReference type="NCBIfam" id="TIGR02393">
    <property type="entry name" value="RpoD_Cterm"/>
    <property type="match status" value="1"/>
</dbReference>
<feature type="DNA-binding region" description="H-T-H motif" evidence="6">
    <location>
        <begin position="574"/>
        <end position="593"/>
    </location>
</feature>
<keyword evidence="2 6" id="KW-0805">Transcription regulation</keyword>
<comment type="function">
    <text evidence="6">Sigma factors are initiation factors that promote the attachment of RNA polymerase to specific initiation sites and are then released. This sigma factor is the primary sigma factor during exponential growth.</text>
</comment>
<feature type="region of interest" description="Disordered" evidence="7">
    <location>
        <begin position="190"/>
        <end position="215"/>
    </location>
</feature>
<dbReference type="InterPro" id="IPR000943">
    <property type="entry name" value="RNA_pol_sigma70"/>
</dbReference>
<dbReference type="InterPro" id="IPR007630">
    <property type="entry name" value="RNA_pol_sigma70_r4"/>
</dbReference>
<dbReference type="Pfam" id="PF00140">
    <property type="entry name" value="Sigma70_r1_2"/>
    <property type="match status" value="1"/>
</dbReference>
<comment type="subunit">
    <text evidence="6">Interacts transiently with the RNA polymerase catalytic core.</text>
</comment>
<dbReference type="Gene3D" id="1.10.601.10">
    <property type="entry name" value="RNA Polymerase Primary Sigma Factor"/>
    <property type="match status" value="1"/>
</dbReference>
<dbReference type="NCBIfam" id="NF004208">
    <property type="entry name" value="PRK05658.1"/>
    <property type="match status" value="1"/>
</dbReference>
<dbReference type="InterPro" id="IPR007624">
    <property type="entry name" value="RNA_pol_sigma70_r3"/>
</dbReference>
<dbReference type="InterPro" id="IPR042189">
    <property type="entry name" value="RNA_pol_sigma_70_r1_1_sf"/>
</dbReference>
<dbReference type="InterPro" id="IPR028630">
    <property type="entry name" value="Sigma70_RpoD"/>
</dbReference>
<feature type="region of interest" description="Sigma-70 factor domain-2" evidence="6">
    <location>
        <begin position="380"/>
        <end position="450"/>
    </location>
</feature>
<dbReference type="CDD" id="cd06171">
    <property type="entry name" value="Sigma70_r4"/>
    <property type="match status" value="1"/>
</dbReference>
<feature type="domain" description="RNA polymerase sigma-70" evidence="8">
    <location>
        <begin position="404"/>
        <end position="417"/>
    </location>
</feature>
<evidence type="ECO:0000256" key="5">
    <source>
        <dbReference type="ARBA" id="ARBA00023163"/>
    </source>
</evidence>
<dbReference type="InterPro" id="IPR036388">
    <property type="entry name" value="WH-like_DNA-bd_sf"/>
</dbReference>
<evidence type="ECO:0000256" key="7">
    <source>
        <dbReference type="SAM" id="MobiDB-lite"/>
    </source>
</evidence>
<organism evidence="10 11">
    <name type="scientific">Thermomonas beijingensis</name>
    <dbReference type="NCBI Taxonomy" id="2872701"/>
    <lineage>
        <taxon>Bacteria</taxon>
        <taxon>Pseudomonadati</taxon>
        <taxon>Pseudomonadota</taxon>
        <taxon>Gammaproteobacteria</taxon>
        <taxon>Lysobacterales</taxon>
        <taxon>Lysobacteraceae</taxon>
        <taxon>Thermomonas</taxon>
    </lineage>
</organism>
<dbReference type="InterPro" id="IPR007627">
    <property type="entry name" value="RNA_pol_sigma70_r2"/>
</dbReference>
<dbReference type="Pfam" id="PF04542">
    <property type="entry name" value="Sigma70_r2"/>
    <property type="match status" value="1"/>
</dbReference>
<evidence type="ECO:0000313" key="10">
    <source>
        <dbReference type="EMBL" id="MBZ4186937.1"/>
    </source>
</evidence>
<keyword evidence="4 6" id="KW-0238">DNA-binding</keyword>
<feature type="short sequence motif" description="Interaction with polymerase core subunit RpoC" evidence="6">
    <location>
        <begin position="404"/>
        <end position="407"/>
    </location>
</feature>
<feature type="region of interest" description="Sigma-70 factor domain-3" evidence="6">
    <location>
        <begin position="459"/>
        <end position="535"/>
    </location>
</feature>
<name>A0ABS7TGH5_9GAMM</name>
<dbReference type="InterPro" id="IPR050239">
    <property type="entry name" value="Sigma-70_RNA_pol_init_factors"/>
</dbReference>
<dbReference type="PROSITE" id="PS00716">
    <property type="entry name" value="SIGMA70_2"/>
    <property type="match status" value="1"/>
</dbReference>
<dbReference type="Pfam" id="PF03979">
    <property type="entry name" value="Sigma70_r1_1"/>
    <property type="match status" value="1"/>
</dbReference>
<keyword evidence="11" id="KW-1185">Reference proteome</keyword>
<dbReference type="Proteomes" id="UP001430290">
    <property type="component" value="Unassembled WGS sequence"/>
</dbReference>
<reference evidence="10" key="1">
    <citation type="submission" date="2021-09" db="EMBL/GenBank/DDBJ databases">
        <authorList>
            <person name="Wu T."/>
            <person name="Guo S.Z."/>
        </authorList>
    </citation>
    <scope>NUCLEOTIDE SEQUENCE</scope>
    <source>
        <strain evidence="10">RSS-23</strain>
    </source>
</reference>
<keyword evidence="3 6" id="KW-0731">Sigma factor</keyword>
<evidence type="ECO:0000256" key="6">
    <source>
        <dbReference type="HAMAP-Rule" id="MF_00963"/>
    </source>
</evidence>
<dbReference type="Gene3D" id="1.10.220.120">
    <property type="entry name" value="Sigma-70 factor, region 1.1"/>
    <property type="match status" value="1"/>
</dbReference>
<dbReference type="InterPro" id="IPR012760">
    <property type="entry name" value="RNA_pol_sigma_RpoD_C"/>
</dbReference>
<dbReference type="InterPro" id="IPR007631">
    <property type="entry name" value="RNA_pol_sigma_70_non-ess"/>
</dbReference>
<dbReference type="InterPro" id="IPR007127">
    <property type="entry name" value="RNA_pol_sigma_70_r1_1"/>
</dbReference>
<keyword evidence="1 6" id="KW-0963">Cytoplasm</keyword>
<feature type="domain" description="RNA polymerase sigma-70" evidence="9">
    <location>
        <begin position="573"/>
        <end position="599"/>
    </location>
</feature>
<dbReference type="PANTHER" id="PTHR30603">
    <property type="entry name" value="RNA POLYMERASE SIGMA FACTOR RPO"/>
    <property type="match status" value="1"/>
</dbReference>
<evidence type="ECO:0000256" key="1">
    <source>
        <dbReference type="ARBA" id="ARBA00022490"/>
    </source>
</evidence>
<dbReference type="Pfam" id="PF04545">
    <property type="entry name" value="Sigma70_r4"/>
    <property type="match status" value="1"/>
</dbReference>
<dbReference type="EMBL" id="JAIQDJ010000008">
    <property type="protein sequence ID" value="MBZ4186937.1"/>
    <property type="molecule type" value="Genomic_DNA"/>
</dbReference>
<feature type="region of interest" description="Sigma-70 factor domain-4" evidence="6">
    <location>
        <begin position="548"/>
        <end position="601"/>
    </location>
</feature>
<dbReference type="RefSeq" id="WP_223629609.1">
    <property type="nucleotide sequence ID" value="NZ_JAIQDJ010000008.1"/>
</dbReference>
<dbReference type="SUPFAM" id="SSF88659">
    <property type="entry name" value="Sigma3 and sigma4 domains of RNA polymerase sigma factors"/>
    <property type="match status" value="2"/>
</dbReference>
<dbReference type="PANTHER" id="PTHR30603:SF60">
    <property type="entry name" value="RNA POLYMERASE SIGMA FACTOR RPOD"/>
    <property type="match status" value="1"/>
</dbReference>
<dbReference type="Gene3D" id="1.10.10.10">
    <property type="entry name" value="Winged helix-like DNA-binding domain superfamily/Winged helix DNA-binding domain"/>
    <property type="match status" value="2"/>
</dbReference>